<dbReference type="PANTHER" id="PTHR48100:SF1">
    <property type="entry name" value="HISTIDINE PHOSPHATASE FAMILY PROTEIN-RELATED"/>
    <property type="match status" value="1"/>
</dbReference>
<keyword evidence="1" id="KW-0812">Transmembrane</keyword>
<dbReference type="Gene3D" id="3.40.50.1240">
    <property type="entry name" value="Phosphoglycerate mutase-like"/>
    <property type="match status" value="1"/>
</dbReference>
<keyword evidence="1" id="KW-0472">Membrane</keyword>
<dbReference type="RefSeq" id="XP_062629575.1">
    <property type="nucleotide sequence ID" value="XM_062773591.1"/>
</dbReference>
<dbReference type="CDD" id="cd07067">
    <property type="entry name" value="HP_PGM_like"/>
    <property type="match status" value="1"/>
</dbReference>
<dbReference type="GO" id="GO:0016791">
    <property type="term" value="F:phosphatase activity"/>
    <property type="evidence" value="ECO:0007669"/>
    <property type="project" value="TreeGrafter"/>
</dbReference>
<dbReference type="GO" id="GO:0005737">
    <property type="term" value="C:cytoplasm"/>
    <property type="evidence" value="ECO:0007669"/>
    <property type="project" value="TreeGrafter"/>
</dbReference>
<proteinExistence type="predicted"/>
<evidence type="ECO:0000313" key="2">
    <source>
        <dbReference type="EMBL" id="WOO83549.1"/>
    </source>
</evidence>
<dbReference type="Proteomes" id="UP000827549">
    <property type="component" value="Chromosome 5"/>
</dbReference>
<evidence type="ECO:0000313" key="3">
    <source>
        <dbReference type="Proteomes" id="UP000827549"/>
    </source>
</evidence>
<accession>A0AAF1BNU0</accession>
<dbReference type="GeneID" id="87810240"/>
<keyword evidence="1" id="KW-1133">Transmembrane helix</keyword>
<reference evidence="2" key="1">
    <citation type="submission" date="2023-10" db="EMBL/GenBank/DDBJ databases">
        <authorList>
            <person name="Noh H."/>
        </authorList>
    </citation>
    <scope>NUCLEOTIDE SEQUENCE</scope>
    <source>
        <strain evidence="2">DUCC4014</strain>
    </source>
</reference>
<dbReference type="EMBL" id="CP086718">
    <property type="protein sequence ID" value="WOO83549.1"/>
    <property type="molecule type" value="Genomic_DNA"/>
</dbReference>
<dbReference type="PANTHER" id="PTHR48100">
    <property type="entry name" value="BROAD-SPECIFICITY PHOSPHATASE YOR283W-RELATED"/>
    <property type="match status" value="1"/>
</dbReference>
<gene>
    <name evidence="2" type="primary">ARB_03491_0</name>
    <name evidence="2" type="ORF">LOC62_05G007066</name>
</gene>
<feature type="transmembrane region" description="Helical" evidence="1">
    <location>
        <begin position="48"/>
        <end position="72"/>
    </location>
</feature>
<evidence type="ECO:0000256" key="1">
    <source>
        <dbReference type="SAM" id="Phobius"/>
    </source>
</evidence>
<dbReference type="SUPFAM" id="SSF53254">
    <property type="entry name" value="Phosphoglycerate mutase-like"/>
    <property type="match status" value="1"/>
</dbReference>
<dbReference type="SMART" id="SM00855">
    <property type="entry name" value="PGAM"/>
    <property type="match status" value="1"/>
</dbReference>
<keyword evidence="3" id="KW-1185">Reference proteome</keyword>
<dbReference type="InterPro" id="IPR029033">
    <property type="entry name" value="His_PPase_superfam"/>
</dbReference>
<organism evidence="2 3">
    <name type="scientific">Vanrija pseudolonga</name>
    <dbReference type="NCBI Taxonomy" id="143232"/>
    <lineage>
        <taxon>Eukaryota</taxon>
        <taxon>Fungi</taxon>
        <taxon>Dikarya</taxon>
        <taxon>Basidiomycota</taxon>
        <taxon>Agaricomycotina</taxon>
        <taxon>Tremellomycetes</taxon>
        <taxon>Trichosporonales</taxon>
        <taxon>Trichosporonaceae</taxon>
        <taxon>Vanrija</taxon>
    </lineage>
</organism>
<protein>
    <submittedName>
        <fullName evidence="2">Phosphoglycerate mutase</fullName>
    </submittedName>
</protein>
<sequence>MAMASKSTSDSAWRDSAAARGKAGGAVVPVLDLDTRYKAQHQPRRYKLAHYAALAMLSALLALLALSAPLAASSPLDAVADLAARGKHDKYHGKTLAPSNYTVVPGIFIQDDPKFNATGYDLLSDSFGLIDKSGKRWKNFTKYVTDLNKNADEHTTYKVVYIARHGQGYHNAAESFYGTPAWNCYWALQNGDGNMTWADAELTPLGIAQAQAANDGWKTQLKDHIPLPQRLYSSPMRRSASTLDITWKDILLNKGVKPVIQEAWRESIGLHTCDWRNNKSDIAAHYPGFEFEPSFTEHDLLWDPIYEETGPQQAKRIRTALNQIFATDPSTFISITAHSGVINAFFLATGHNKFSVQTGGFVPVLLKAVSYPSATFSLITGGQSATAPACTADPTVLVKAPATVTVQPTWYPACATETAATTSAKPTGCLASPVTGPTPTATKA</sequence>
<name>A0AAF1BNU0_9TREE</name>
<dbReference type="InterPro" id="IPR013078">
    <property type="entry name" value="His_Pase_superF_clade-1"/>
</dbReference>
<dbReference type="InterPro" id="IPR050275">
    <property type="entry name" value="PGM_Phosphatase"/>
</dbReference>
<dbReference type="AlphaFoldDB" id="A0AAF1BNU0"/>
<dbReference type="Pfam" id="PF00300">
    <property type="entry name" value="His_Phos_1"/>
    <property type="match status" value="1"/>
</dbReference>